<dbReference type="Gene3D" id="3.90.1150.10">
    <property type="entry name" value="Aspartate Aminotransferase, domain 1"/>
    <property type="match status" value="1"/>
</dbReference>
<keyword evidence="7 12" id="KW-0663">Pyridoxal phosphate</keyword>
<dbReference type="EC" id="2.6.1.52" evidence="12"/>
<dbReference type="Pfam" id="PF00266">
    <property type="entry name" value="Aminotran_5"/>
    <property type="match status" value="1"/>
</dbReference>
<keyword evidence="15" id="KW-1185">Reference proteome</keyword>
<feature type="binding site" evidence="12">
    <location>
        <position position="231"/>
    </location>
    <ligand>
        <name>pyridoxal 5'-phosphate</name>
        <dbReference type="ChEBI" id="CHEBI:597326"/>
    </ligand>
</feature>
<dbReference type="UniPathway" id="UPA00135">
    <property type="reaction ID" value="UER00197"/>
</dbReference>
<reference evidence="14 15" key="1">
    <citation type="submission" date="2016-10" db="EMBL/GenBank/DDBJ databases">
        <authorList>
            <person name="de Groot N.N."/>
        </authorList>
    </citation>
    <scope>NUCLEOTIDE SEQUENCE [LARGE SCALE GENOMIC DNA]</scope>
    <source>
        <strain evidence="14 15">DSM 27078</strain>
    </source>
</reference>
<dbReference type="AlphaFoldDB" id="A0A1H9CXU9"/>
<comment type="pathway">
    <text evidence="2 12">Amino-acid biosynthesis; L-serine biosynthesis; L-serine from 3-phospho-D-glycerate: step 2/3.</text>
</comment>
<evidence type="ECO:0000256" key="11">
    <source>
        <dbReference type="ARBA" id="ARBA00049007"/>
    </source>
</evidence>
<dbReference type="SUPFAM" id="SSF53383">
    <property type="entry name" value="PLP-dependent transferases"/>
    <property type="match status" value="1"/>
</dbReference>
<comment type="subunit">
    <text evidence="12">Homodimer.</text>
</comment>
<dbReference type="InterPro" id="IPR015424">
    <property type="entry name" value="PyrdxlP-dep_Trfase"/>
</dbReference>
<evidence type="ECO:0000256" key="7">
    <source>
        <dbReference type="ARBA" id="ARBA00022898"/>
    </source>
</evidence>
<feature type="binding site" evidence="12">
    <location>
        <position position="189"/>
    </location>
    <ligand>
        <name>pyridoxal 5'-phosphate</name>
        <dbReference type="ChEBI" id="CHEBI:597326"/>
    </ligand>
</feature>
<dbReference type="PANTHER" id="PTHR43247">
    <property type="entry name" value="PHOSPHOSERINE AMINOTRANSFERASE"/>
    <property type="match status" value="1"/>
</dbReference>
<dbReference type="Gene3D" id="3.40.640.10">
    <property type="entry name" value="Type I PLP-dependent aspartate aminotransferase-like (Major domain)"/>
    <property type="match status" value="1"/>
</dbReference>
<keyword evidence="9 12" id="KW-0718">Serine biosynthesis</keyword>
<dbReference type="InterPro" id="IPR020578">
    <property type="entry name" value="Aminotrans_V_PyrdxlP_BS"/>
</dbReference>
<name>A0A1H9CXU9_9FLAO</name>
<dbReference type="Proteomes" id="UP000198648">
    <property type="component" value="Unassembled WGS sequence"/>
</dbReference>
<feature type="modified residue" description="N6-(pyridoxal phosphate)lysine" evidence="12">
    <location>
        <position position="232"/>
    </location>
</feature>
<keyword evidence="6 12" id="KW-0808">Transferase</keyword>
<evidence type="ECO:0000256" key="9">
    <source>
        <dbReference type="ARBA" id="ARBA00023299"/>
    </source>
</evidence>
<keyword evidence="4 12" id="KW-0032">Aminotransferase</keyword>
<comment type="pathway">
    <text evidence="1 12">Cofactor biosynthesis; pyridoxine 5'-phosphate biosynthesis; pyridoxine 5'-phosphate from D-erythrose 4-phosphate: step 3/5.</text>
</comment>
<evidence type="ECO:0000259" key="13">
    <source>
        <dbReference type="Pfam" id="PF00266"/>
    </source>
</evidence>
<evidence type="ECO:0000256" key="5">
    <source>
        <dbReference type="ARBA" id="ARBA00022605"/>
    </source>
</evidence>
<feature type="binding site" evidence="12">
    <location>
        <position position="141"/>
    </location>
    <ligand>
        <name>pyridoxal 5'-phosphate</name>
        <dbReference type="ChEBI" id="CHEBI:597326"/>
    </ligand>
</feature>
<comment type="subcellular location">
    <subcellularLocation>
        <location evidence="12">Cytoplasm</location>
    </subcellularLocation>
</comment>
<comment type="cofactor">
    <cofactor evidence="12">
        <name>pyridoxal 5'-phosphate</name>
        <dbReference type="ChEBI" id="CHEBI:597326"/>
    </cofactor>
    <text evidence="12">Binds 1 pyridoxal phosphate per subunit.</text>
</comment>
<evidence type="ECO:0000256" key="2">
    <source>
        <dbReference type="ARBA" id="ARBA00005099"/>
    </source>
</evidence>
<comment type="caution">
    <text evidence="12">Lacks conserved residue(s) required for the propagation of feature annotation.</text>
</comment>
<evidence type="ECO:0000313" key="14">
    <source>
        <dbReference type="EMBL" id="SEQ05994.1"/>
    </source>
</evidence>
<dbReference type="GO" id="GO:0005737">
    <property type="term" value="C:cytoplasm"/>
    <property type="evidence" value="ECO:0007669"/>
    <property type="project" value="UniProtKB-SubCell"/>
</dbReference>
<comment type="catalytic activity">
    <reaction evidence="11 12">
        <text>O-phospho-L-serine + 2-oxoglutarate = 3-phosphooxypyruvate + L-glutamate</text>
        <dbReference type="Rhea" id="RHEA:14329"/>
        <dbReference type="ChEBI" id="CHEBI:16810"/>
        <dbReference type="ChEBI" id="CHEBI:18110"/>
        <dbReference type="ChEBI" id="CHEBI:29985"/>
        <dbReference type="ChEBI" id="CHEBI:57524"/>
        <dbReference type="EC" id="2.6.1.52"/>
    </reaction>
</comment>
<evidence type="ECO:0000313" key="15">
    <source>
        <dbReference type="Proteomes" id="UP000198648"/>
    </source>
</evidence>
<keyword evidence="5 12" id="KW-0028">Amino-acid biosynthesis</keyword>
<proteinExistence type="inferred from homology"/>
<dbReference type="InterPro" id="IPR015421">
    <property type="entry name" value="PyrdxlP-dep_Trfase_major"/>
</dbReference>
<dbReference type="FunFam" id="3.90.1150.10:FF:000006">
    <property type="entry name" value="Phosphoserine aminotransferase"/>
    <property type="match status" value="1"/>
</dbReference>
<dbReference type="NCBIfam" id="NF003764">
    <property type="entry name" value="PRK05355.1"/>
    <property type="match status" value="1"/>
</dbReference>
<feature type="binding site" evidence="12">
    <location>
        <begin position="115"/>
        <end position="116"/>
    </location>
    <ligand>
        <name>pyridoxal 5'-phosphate</name>
        <dbReference type="ChEBI" id="CHEBI:597326"/>
    </ligand>
</feature>
<dbReference type="InterPro" id="IPR022278">
    <property type="entry name" value="Pser_aminoTfrase"/>
</dbReference>
<comment type="catalytic activity">
    <reaction evidence="10 12">
        <text>4-(phosphooxy)-L-threonine + 2-oxoglutarate = (R)-3-hydroxy-2-oxo-4-phosphooxybutanoate + L-glutamate</text>
        <dbReference type="Rhea" id="RHEA:16573"/>
        <dbReference type="ChEBI" id="CHEBI:16810"/>
        <dbReference type="ChEBI" id="CHEBI:29985"/>
        <dbReference type="ChEBI" id="CHEBI:58452"/>
        <dbReference type="ChEBI" id="CHEBI:58538"/>
        <dbReference type="EC" id="2.6.1.52"/>
    </reaction>
</comment>
<feature type="domain" description="Aminotransferase class V" evidence="13">
    <location>
        <begin position="44"/>
        <end position="384"/>
    </location>
</feature>
<keyword evidence="8 12" id="KW-0664">Pyridoxine biosynthesis</keyword>
<comment type="function">
    <text evidence="12">Catalyzes the reversible conversion of 3-phosphohydroxypyruvate to phosphoserine and of 3-hydroxy-2-oxo-4-phosphonooxybutanoate to phosphohydroxythreonine.</text>
</comment>
<accession>A0A1H9CXU9</accession>
<dbReference type="GO" id="GO:0004648">
    <property type="term" value="F:O-phospho-L-serine:2-oxoglutarate aminotransferase activity"/>
    <property type="evidence" value="ECO:0007669"/>
    <property type="project" value="UniProtKB-UniRule"/>
</dbReference>
<dbReference type="PIRSF" id="PIRSF000525">
    <property type="entry name" value="SerC"/>
    <property type="match status" value="1"/>
</dbReference>
<gene>
    <name evidence="12" type="primary">serC</name>
    <name evidence="14" type="ORF">SAMN05444005_105147</name>
</gene>
<dbReference type="GO" id="GO:0006564">
    <property type="term" value="P:L-serine biosynthetic process"/>
    <property type="evidence" value="ECO:0007669"/>
    <property type="project" value="UniProtKB-UniRule"/>
</dbReference>
<dbReference type="EMBL" id="FOEI01000005">
    <property type="protein sequence ID" value="SEQ05994.1"/>
    <property type="molecule type" value="Genomic_DNA"/>
</dbReference>
<protein>
    <recommendedName>
        <fullName evidence="12">Phosphoserine aminotransferase</fullName>
        <ecNumber evidence="12">2.6.1.52</ecNumber>
    </recommendedName>
    <alternativeName>
        <fullName evidence="12">Phosphohydroxythreonine aminotransferase</fullName>
        <shortName evidence="12">PSAT</shortName>
    </alternativeName>
</protein>
<dbReference type="PROSITE" id="PS00595">
    <property type="entry name" value="AA_TRANSFER_CLASS_5"/>
    <property type="match status" value="1"/>
</dbReference>
<evidence type="ECO:0000256" key="6">
    <source>
        <dbReference type="ARBA" id="ARBA00022679"/>
    </source>
</evidence>
<evidence type="ECO:0000256" key="3">
    <source>
        <dbReference type="ARBA" id="ARBA00006904"/>
    </source>
</evidence>
<dbReference type="PANTHER" id="PTHR43247:SF1">
    <property type="entry name" value="PHOSPHOSERINE AMINOTRANSFERASE"/>
    <property type="match status" value="1"/>
</dbReference>
<feature type="binding site" evidence="12">
    <location>
        <begin position="273"/>
        <end position="274"/>
    </location>
    <ligand>
        <name>pyridoxal 5'-phosphate</name>
        <dbReference type="ChEBI" id="CHEBI:597326"/>
    </ligand>
</feature>
<feature type="binding site" evidence="12">
    <location>
        <position position="208"/>
    </location>
    <ligand>
        <name>pyridoxal 5'-phosphate</name>
        <dbReference type="ChEBI" id="CHEBI:597326"/>
    </ligand>
</feature>
<evidence type="ECO:0000256" key="8">
    <source>
        <dbReference type="ARBA" id="ARBA00023096"/>
    </source>
</evidence>
<sequence length="396" mass="43947">MDISKLIQNQKKKEIHIHKPNFNLEARVNSGRNNTTKNNMTKHNFSAGPCILPKEVFEKAAQAVLNFNYSGLSILEISHRSKDFVAVMEEARALALELLGLENKGYQALFLHGGASLEFLMVPYNLMKVDGKAAYLDTGTWASGAIKEAKHFGETLVLASSKSENYNFIPKDYIVPADADYLHCTSNNTIFGTQMKSFPKTNIPMVCDMSSDIFSRSIDFSQFDLIYAGAQKNMGPAGVTLVVVKEEILGKTGREIPNMLNFQQHIAKESMYNTPPVFAIYTSLLTLQWLKANGGISAIEKINEQKAQLLYTEIDRNPLFKGTAVVEDRSNMNATFVLTDESLTEKFDAMWKAAGISGLTGHRSVGGYRASMYNALPIESVQVLVDVMQELETSVQ</sequence>
<comment type="similarity">
    <text evidence="3 12">Belongs to the class-V pyridoxal-phosphate-dependent aminotransferase family. SerC subfamily.</text>
</comment>
<dbReference type="HAMAP" id="MF_00160">
    <property type="entry name" value="SerC_aminotrans_5"/>
    <property type="match status" value="1"/>
</dbReference>
<dbReference type="GO" id="GO:0008615">
    <property type="term" value="P:pyridoxine biosynthetic process"/>
    <property type="evidence" value="ECO:0007669"/>
    <property type="project" value="UniProtKB-UniRule"/>
</dbReference>
<evidence type="ECO:0000256" key="1">
    <source>
        <dbReference type="ARBA" id="ARBA00004915"/>
    </source>
</evidence>
<dbReference type="STRING" id="1299341.SAMN05444005_105147"/>
<evidence type="ECO:0000256" key="12">
    <source>
        <dbReference type="HAMAP-Rule" id="MF_00160"/>
    </source>
</evidence>
<evidence type="ECO:0000256" key="10">
    <source>
        <dbReference type="ARBA" id="ARBA00047630"/>
    </source>
</evidence>
<organism evidence="14 15">
    <name type="scientific">Flavobacterium urocaniciphilum</name>
    <dbReference type="NCBI Taxonomy" id="1299341"/>
    <lineage>
        <taxon>Bacteria</taxon>
        <taxon>Pseudomonadati</taxon>
        <taxon>Bacteroidota</taxon>
        <taxon>Flavobacteriia</taxon>
        <taxon>Flavobacteriales</taxon>
        <taxon>Flavobacteriaceae</taxon>
        <taxon>Flavobacterium</taxon>
    </lineage>
</organism>
<keyword evidence="12" id="KW-0963">Cytoplasm</keyword>
<dbReference type="UniPathway" id="UPA00244">
    <property type="reaction ID" value="UER00311"/>
</dbReference>
<dbReference type="FunFam" id="3.40.640.10:FF:000010">
    <property type="entry name" value="Phosphoserine aminotransferase"/>
    <property type="match status" value="1"/>
</dbReference>
<evidence type="ECO:0000256" key="4">
    <source>
        <dbReference type="ARBA" id="ARBA00022576"/>
    </source>
</evidence>
<dbReference type="GO" id="GO:0030170">
    <property type="term" value="F:pyridoxal phosphate binding"/>
    <property type="evidence" value="ECO:0007669"/>
    <property type="project" value="UniProtKB-UniRule"/>
</dbReference>
<dbReference type="InterPro" id="IPR015422">
    <property type="entry name" value="PyrdxlP-dep_Trfase_small"/>
</dbReference>
<feature type="binding site" evidence="12">
    <location>
        <position position="80"/>
    </location>
    <ligand>
        <name>L-glutamate</name>
        <dbReference type="ChEBI" id="CHEBI:29985"/>
    </ligand>
</feature>
<dbReference type="InterPro" id="IPR000192">
    <property type="entry name" value="Aminotrans_V_dom"/>
</dbReference>